<accession>A0A843U360</accession>
<keyword evidence="1" id="KW-0472">Membrane</keyword>
<dbReference type="EMBL" id="NMUH01000375">
    <property type="protein sequence ID" value="MQL77971.1"/>
    <property type="molecule type" value="Genomic_DNA"/>
</dbReference>
<gene>
    <name evidence="2" type="ORF">Taro_010397</name>
</gene>
<organism evidence="2 3">
    <name type="scientific">Colocasia esculenta</name>
    <name type="common">Wild taro</name>
    <name type="synonym">Arum esculentum</name>
    <dbReference type="NCBI Taxonomy" id="4460"/>
    <lineage>
        <taxon>Eukaryota</taxon>
        <taxon>Viridiplantae</taxon>
        <taxon>Streptophyta</taxon>
        <taxon>Embryophyta</taxon>
        <taxon>Tracheophyta</taxon>
        <taxon>Spermatophyta</taxon>
        <taxon>Magnoliopsida</taxon>
        <taxon>Liliopsida</taxon>
        <taxon>Araceae</taxon>
        <taxon>Aroideae</taxon>
        <taxon>Colocasieae</taxon>
        <taxon>Colocasia</taxon>
    </lineage>
</organism>
<dbReference type="Proteomes" id="UP000652761">
    <property type="component" value="Unassembled WGS sequence"/>
</dbReference>
<reference evidence="2" key="1">
    <citation type="submission" date="2017-07" db="EMBL/GenBank/DDBJ databases">
        <title>Taro Niue Genome Assembly and Annotation.</title>
        <authorList>
            <person name="Atibalentja N."/>
            <person name="Keating K."/>
            <person name="Fields C.J."/>
        </authorList>
    </citation>
    <scope>NUCLEOTIDE SEQUENCE</scope>
    <source>
        <strain evidence="2">Niue_2</strain>
        <tissue evidence="2">Leaf</tissue>
    </source>
</reference>
<proteinExistence type="predicted"/>
<evidence type="ECO:0000256" key="1">
    <source>
        <dbReference type="SAM" id="Phobius"/>
    </source>
</evidence>
<sequence>MRVRAWAARGGGSDAAASTAAGSSAGIAAAVFFLLLTAAAILGATPVGAAAAAAPRRRYPSAEMALGSFAGTTTELPTLDIWRQGREGKCFSSLVSASLTCKTVSFGDDDPGPEDDLLIVKSVNGRLGSDRRVREFEWRKRVGVGLCVGLCPCDCWPLLKMVGWGKAVVLIWD</sequence>
<feature type="non-terminal residue" evidence="2">
    <location>
        <position position="1"/>
    </location>
</feature>
<evidence type="ECO:0000313" key="3">
    <source>
        <dbReference type="Proteomes" id="UP000652761"/>
    </source>
</evidence>
<evidence type="ECO:0000313" key="2">
    <source>
        <dbReference type="EMBL" id="MQL77971.1"/>
    </source>
</evidence>
<feature type="transmembrane region" description="Helical" evidence="1">
    <location>
        <begin position="27"/>
        <end position="54"/>
    </location>
</feature>
<dbReference type="AlphaFoldDB" id="A0A843U360"/>
<protein>
    <submittedName>
        <fullName evidence="2">Uncharacterized protein</fullName>
    </submittedName>
</protein>
<keyword evidence="1" id="KW-1133">Transmembrane helix</keyword>
<comment type="caution">
    <text evidence="2">The sequence shown here is derived from an EMBL/GenBank/DDBJ whole genome shotgun (WGS) entry which is preliminary data.</text>
</comment>
<keyword evidence="1" id="KW-0812">Transmembrane</keyword>
<keyword evidence="3" id="KW-1185">Reference proteome</keyword>
<name>A0A843U360_COLES</name>